<comment type="caution">
    <text evidence="2">The sequence shown here is derived from an EMBL/GenBank/DDBJ whole genome shotgun (WGS) entry which is preliminary data.</text>
</comment>
<accession>A0ABN8NIB4</accession>
<protein>
    <submittedName>
        <fullName evidence="2">Uncharacterized protein</fullName>
    </submittedName>
</protein>
<feature type="transmembrane region" description="Helical" evidence="1">
    <location>
        <begin position="125"/>
        <end position="146"/>
    </location>
</feature>
<evidence type="ECO:0000313" key="2">
    <source>
        <dbReference type="EMBL" id="CAH3110642.1"/>
    </source>
</evidence>
<keyword evidence="3" id="KW-1185">Reference proteome</keyword>
<name>A0ABN8NIB4_9CNID</name>
<evidence type="ECO:0000313" key="3">
    <source>
        <dbReference type="Proteomes" id="UP001159405"/>
    </source>
</evidence>
<organism evidence="2 3">
    <name type="scientific">Porites lobata</name>
    <dbReference type="NCBI Taxonomy" id="104759"/>
    <lineage>
        <taxon>Eukaryota</taxon>
        <taxon>Metazoa</taxon>
        <taxon>Cnidaria</taxon>
        <taxon>Anthozoa</taxon>
        <taxon>Hexacorallia</taxon>
        <taxon>Scleractinia</taxon>
        <taxon>Fungiina</taxon>
        <taxon>Poritidae</taxon>
        <taxon>Porites</taxon>
    </lineage>
</organism>
<keyword evidence="1" id="KW-0472">Membrane</keyword>
<dbReference type="Proteomes" id="UP001159405">
    <property type="component" value="Unassembled WGS sequence"/>
</dbReference>
<evidence type="ECO:0000256" key="1">
    <source>
        <dbReference type="SAM" id="Phobius"/>
    </source>
</evidence>
<proteinExistence type="predicted"/>
<sequence length="173" mass="19877">MSSADCCCAMWQSPIQAAIRPAVWLPGIRNLHSKKETWIIPDATPEVCLENLVSAVALLGEREKMHIHKASNNKCSKIHKVRPNRNFVQIYSYTEFEWLDIVEIEFQPGQERGTLGKAHSFSTGVLPLMIPLAFLLNMVFFFVPFYDNNFNTMRLERIRCAMKLNIEIAKDHP</sequence>
<keyword evidence="1" id="KW-1133">Transmembrane helix</keyword>
<keyword evidence="1" id="KW-0812">Transmembrane</keyword>
<reference evidence="2 3" key="1">
    <citation type="submission" date="2022-05" db="EMBL/GenBank/DDBJ databases">
        <authorList>
            <consortium name="Genoscope - CEA"/>
            <person name="William W."/>
        </authorList>
    </citation>
    <scope>NUCLEOTIDE SEQUENCE [LARGE SCALE GENOMIC DNA]</scope>
</reference>
<gene>
    <name evidence="2" type="ORF">PLOB_00019632</name>
</gene>
<dbReference type="EMBL" id="CALNXK010000023">
    <property type="protein sequence ID" value="CAH3110642.1"/>
    <property type="molecule type" value="Genomic_DNA"/>
</dbReference>